<keyword evidence="4 9" id="KW-0132">Cell division</keyword>
<dbReference type="PANTHER" id="PTHR24220:SF470">
    <property type="entry name" value="CELL DIVISION ATP-BINDING PROTEIN FTSE"/>
    <property type="match status" value="1"/>
</dbReference>
<comment type="function">
    <text evidence="9">Part of the ABC transporter FtsEX involved in cellular division.</text>
</comment>
<evidence type="ECO:0000256" key="9">
    <source>
        <dbReference type="RuleBase" id="RU365094"/>
    </source>
</evidence>
<dbReference type="SMART" id="SM00382">
    <property type="entry name" value="AAA"/>
    <property type="match status" value="1"/>
</dbReference>
<proteinExistence type="inferred from homology"/>
<feature type="domain" description="ABC transporter" evidence="10">
    <location>
        <begin position="2"/>
        <end position="227"/>
    </location>
</feature>
<keyword evidence="6 9" id="KW-0067">ATP-binding</keyword>
<evidence type="ECO:0000313" key="11">
    <source>
        <dbReference type="EMBL" id="PSR33209.1"/>
    </source>
</evidence>
<keyword evidence="5 9" id="KW-0547">Nucleotide-binding</keyword>
<reference evidence="11 12" key="1">
    <citation type="journal article" date="2014" name="BMC Genomics">
        <title>Comparison of environmental and isolate Sulfobacillus genomes reveals diverse carbon, sulfur, nitrogen, and hydrogen metabolisms.</title>
        <authorList>
            <person name="Justice N.B."/>
            <person name="Norman A."/>
            <person name="Brown C.T."/>
            <person name="Singh A."/>
            <person name="Thomas B.C."/>
            <person name="Banfield J.F."/>
        </authorList>
    </citation>
    <scope>NUCLEOTIDE SEQUENCE [LARGE SCALE GENOMIC DNA]</scope>
    <source>
        <strain evidence="11">AMDSBA4</strain>
    </source>
</reference>
<dbReference type="Pfam" id="PF00005">
    <property type="entry name" value="ABC_tran"/>
    <property type="match status" value="1"/>
</dbReference>
<dbReference type="AlphaFoldDB" id="A0A2T2XFE8"/>
<dbReference type="SUPFAM" id="SSF52540">
    <property type="entry name" value="P-loop containing nucleoside triphosphate hydrolases"/>
    <property type="match status" value="1"/>
</dbReference>
<sequence length="228" mass="25732">MIRLEKVSKRYPNGHYGLVDVSLTIRRGEFLFLVGPSGAGKSSLIRLLYREESASQGEVFVDQFKLSSLRRSQVARLRRQLGVVFQDVKLLPQRTVYQNVAFAMEAVGASTRDIHKRVPQVLELVGLSRSRDNYPHQLSGGEQQRVGIARALVNNPIYIIADEPTGNLDPETARDIMKLFVEINRRGATVIMATHAKDIVNQMQRRVVAIEQGRIVRDEVRGVYGYES</sequence>
<protein>
    <recommendedName>
        <fullName evidence="2 9">Cell division ATP-binding protein FtsE</fullName>
    </recommendedName>
</protein>
<dbReference type="GO" id="GO:0005524">
    <property type="term" value="F:ATP binding"/>
    <property type="evidence" value="ECO:0007669"/>
    <property type="project" value="UniProtKB-UniRule"/>
</dbReference>
<dbReference type="NCBIfam" id="TIGR02673">
    <property type="entry name" value="FtsE"/>
    <property type="match status" value="1"/>
</dbReference>
<evidence type="ECO:0000256" key="3">
    <source>
        <dbReference type="ARBA" id="ARBA00022475"/>
    </source>
</evidence>
<dbReference type="InterPro" id="IPR003439">
    <property type="entry name" value="ABC_transporter-like_ATP-bd"/>
</dbReference>
<organism evidence="11 12">
    <name type="scientific">Sulfobacillus benefaciens</name>
    <dbReference type="NCBI Taxonomy" id="453960"/>
    <lineage>
        <taxon>Bacteria</taxon>
        <taxon>Bacillati</taxon>
        <taxon>Bacillota</taxon>
        <taxon>Clostridia</taxon>
        <taxon>Eubacteriales</taxon>
        <taxon>Clostridiales Family XVII. Incertae Sedis</taxon>
        <taxon>Sulfobacillus</taxon>
    </lineage>
</organism>
<dbReference type="GO" id="GO:0016887">
    <property type="term" value="F:ATP hydrolysis activity"/>
    <property type="evidence" value="ECO:0007669"/>
    <property type="project" value="InterPro"/>
</dbReference>
<comment type="caution">
    <text evidence="11">The sequence shown here is derived from an EMBL/GenBank/DDBJ whole genome shotgun (WGS) entry which is preliminary data.</text>
</comment>
<accession>A0A2T2XFE8</accession>
<comment type="subcellular location">
    <subcellularLocation>
        <location evidence="9">Cell membrane</location>
        <topology evidence="9">Peripheral membrane protein</topology>
        <orientation evidence="9">Cytoplasmic side</orientation>
    </subcellularLocation>
</comment>
<dbReference type="InterPro" id="IPR015854">
    <property type="entry name" value="ABC_transpr_LolD-like"/>
</dbReference>
<comment type="similarity">
    <text evidence="1 9">Belongs to the ABC transporter superfamily.</text>
</comment>
<dbReference type="GO" id="GO:0005886">
    <property type="term" value="C:plasma membrane"/>
    <property type="evidence" value="ECO:0007669"/>
    <property type="project" value="UniProtKB-SubCell"/>
</dbReference>
<dbReference type="InterPro" id="IPR003593">
    <property type="entry name" value="AAA+_ATPase"/>
</dbReference>
<comment type="subunit">
    <text evidence="9">Homodimer. Forms a membrane-associated complex with FtsX.</text>
</comment>
<dbReference type="Proteomes" id="UP000242972">
    <property type="component" value="Unassembled WGS sequence"/>
</dbReference>
<dbReference type="InterPro" id="IPR005286">
    <property type="entry name" value="Cell_div_FtsE"/>
</dbReference>
<evidence type="ECO:0000256" key="8">
    <source>
        <dbReference type="ARBA" id="ARBA00023306"/>
    </source>
</evidence>
<keyword evidence="7 9" id="KW-0472">Membrane</keyword>
<dbReference type="GO" id="GO:0022857">
    <property type="term" value="F:transmembrane transporter activity"/>
    <property type="evidence" value="ECO:0007669"/>
    <property type="project" value="TreeGrafter"/>
</dbReference>
<dbReference type="PROSITE" id="PS00211">
    <property type="entry name" value="ABC_TRANSPORTER_1"/>
    <property type="match status" value="1"/>
</dbReference>
<dbReference type="EMBL" id="PXYW01000024">
    <property type="protein sequence ID" value="PSR33209.1"/>
    <property type="molecule type" value="Genomic_DNA"/>
</dbReference>
<keyword evidence="8 9" id="KW-0131">Cell cycle</keyword>
<dbReference type="PROSITE" id="PS50893">
    <property type="entry name" value="ABC_TRANSPORTER_2"/>
    <property type="match status" value="1"/>
</dbReference>
<evidence type="ECO:0000256" key="6">
    <source>
        <dbReference type="ARBA" id="ARBA00022840"/>
    </source>
</evidence>
<dbReference type="Gene3D" id="3.40.50.300">
    <property type="entry name" value="P-loop containing nucleotide triphosphate hydrolases"/>
    <property type="match status" value="1"/>
</dbReference>
<name>A0A2T2XFE8_9FIRM</name>
<evidence type="ECO:0000259" key="10">
    <source>
        <dbReference type="PROSITE" id="PS50893"/>
    </source>
</evidence>
<evidence type="ECO:0000256" key="4">
    <source>
        <dbReference type="ARBA" id="ARBA00022618"/>
    </source>
</evidence>
<dbReference type="GO" id="GO:0051301">
    <property type="term" value="P:cell division"/>
    <property type="evidence" value="ECO:0007669"/>
    <property type="project" value="UniProtKB-UniRule"/>
</dbReference>
<dbReference type="PANTHER" id="PTHR24220">
    <property type="entry name" value="IMPORT ATP-BINDING PROTEIN"/>
    <property type="match status" value="1"/>
</dbReference>
<evidence type="ECO:0000256" key="7">
    <source>
        <dbReference type="ARBA" id="ARBA00023136"/>
    </source>
</evidence>
<gene>
    <name evidence="9 11" type="primary">ftsE</name>
    <name evidence="11" type="ORF">C7B46_10705</name>
</gene>
<dbReference type="InterPro" id="IPR027417">
    <property type="entry name" value="P-loop_NTPase"/>
</dbReference>
<evidence type="ECO:0000313" key="12">
    <source>
        <dbReference type="Proteomes" id="UP000242972"/>
    </source>
</evidence>
<dbReference type="InterPro" id="IPR017871">
    <property type="entry name" value="ABC_transporter-like_CS"/>
</dbReference>
<evidence type="ECO:0000256" key="1">
    <source>
        <dbReference type="ARBA" id="ARBA00005417"/>
    </source>
</evidence>
<evidence type="ECO:0000256" key="5">
    <source>
        <dbReference type="ARBA" id="ARBA00022741"/>
    </source>
</evidence>
<keyword evidence="3 9" id="KW-1003">Cell membrane</keyword>
<dbReference type="FunFam" id="3.40.50.300:FF:000056">
    <property type="entry name" value="Cell division ATP-binding protein FtsE"/>
    <property type="match status" value="1"/>
</dbReference>
<evidence type="ECO:0000256" key="2">
    <source>
        <dbReference type="ARBA" id="ARBA00020019"/>
    </source>
</evidence>